<evidence type="ECO:0000313" key="5">
    <source>
        <dbReference type="EMBL" id="MDB1122689.1"/>
    </source>
</evidence>
<dbReference type="SMART" id="SM00344">
    <property type="entry name" value="HTH_ASNC"/>
    <property type="match status" value="1"/>
</dbReference>
<organism evidence="5 6">
    <name type="scientific">Vibrio algarum</name>
    <dbReference type="NCBI Taxonomy" id="3020714"/>
    <lineage>
        <taxon>Bacteria</taxon>
        <taxon>Pseudomonadati</taxon>
        <taxon>Pseudomonadota</taxon>
        <taxon>Gammaproteobacteria</taxon>
        <taxon>Vibrionales</taxon>
        <taxon>Vibrionaceae</taxon>
        <taxon>Vibrio</taxon>
    </lineage>
</organism>
<keyword evidence="6" id="KW-1185">Reference proteome</keyword>
<keyword evidence="1" id="KW-0805">Transcription regulation</keyword>
<comment type="caution">
    <text evidence="5">The sequence shown here is derived from an EMBL/GenBank/DDBJ whole genome shotgun (WGS) entry which is preliminary data.</text>
</comment>
<dbReference type="InterPro" id="IPR036388">
    <property type="entry name" value="WH-like_DNA-bd_sf"/>
</dbReference>
<dbReference type="PANTHER" id="PTHR30154:SF34">
    <property type="entry name" value="TRANSCRIPTIONAL REGULATOR AZLB"/>
    <property type="match status" value="1"/>
</dbReference>
<dbReference type="PROSITE" id="PS50956">
    <property type="entry name" value="HTH_ASNC_2"/>
    <property type="match status" value="1"/>
</dbReference>
<reference evidence="5 6" key="1">
    <citation type="submission" date="2023-01" db="EMBL/GenBank/DDBJ databases">
        <title>Vibrio sp. KJ40-1 sp.nov, isolated from marine algae.</title>
        <authorList>
            <person name="Butt M."/>
            <person name="Kim J.M.J."/>
            <person name="Jeon C.O.C."/>
        </authorList>
    </citation>
    <scope>NUCLEOTIDE SEQUENCE [LARGE SCALE GENOMIC DNA]</scope>
    <source>
        <strain evidence="5 6">KJ40-1</strain>
    </source>
</reference>
<dbReference type="Pfam" id="PF13412">
    <property type="entry name" value="HTH_24"/>
    <property type="match status" value="1"/>
</dbReference>
<dbReference type="Gene3D" id="3.30.70.920">
    <property type="match status" value="1"/>
</dbReference>
<dbReference type="InterPro" id="IPR019885">
    <property type="entry name" value="Tscrpt_reg_HTH_AsnC-type_CS"/>
</dbReference>
<evidence type="ECO:0000256" key="1">
    <source>
        <dbReference type="ARBA" id="ARBA00023015"/>
    </source>
</evidence>
<dbReference type="PANTHER" id="PTHR30154">
    <property type="entry name" value="LEUCINE-RESPONSIVE REGULATORY PROTEIN"/>
    <property type="match status" value="1"/>
</dbReference>
<protein>
    <submittedName>
        <fullName evidence="5">Lrp/AsnC family transcriptional regulator</fullName>
    </submittedName>
</protein>
<dbReference type="InterPro" id="IPR011008">
    <property type="entry name" value="Dimeric_a/b-barrel"/>
</dbReference>
<dbReference type="CDD" id="cd00090">
    <property type="entry name" value="HTH_ARSR"/>
    <property type="match status" value="1"/>
</dbReference>
<evidence type="ECO:0000256" key="2">
    <source>
        <dbReference type="ARBA" id="ARBA00023125"/>
    </source>
</evidence>
<gene>
    <name evidence="5" type="ORF">PGX00_02750</name>
</gene>
<evidence type="ECO:0000256" key="3">
    <source>
        <dbReference type="ARBA" id="ARBA00023163"/>
    </source>
</evidence>
<sequence>MFLDRTDKAILRELQNDCSITNVDLAERVALSPPACLKRVQRLMVEGVISRKVAILNPEKLGNPLHIVVEVCMERDRKQINQAFIKQIQNVPEVKECYQVTGEVDFVLIIDVADLRAYEMLKETIFFSNEHIKTFKTMISMNRAKYETQVIID</sequence>
<dbReference type="PRINTS" id="PR00033">
    <property type="entry name" value="HTHASNC"/>
</dbReference>
<proteinExistence type="predicted"/>
<feature type="domain" description="HTH asnC-type" evidence="4">
    <location>
        <begin position="3"/>
        <end position="64"/>
    </location>
</feature>
<dbReference type="Pfam" id="PF01037">
    <property type="entry name" value="AsnC_trans_reg"/>
    <property type="match status" value="1"/>
</dbReference>
<dbReference type="InterPro" id="IPR036390">
    <property type="entry name" value="WH_DNA-bd_sf"/>
</dbReference>
<dbReference type="Proteomes" id="UP001210678">
    <property type="component" value="Unassembled WGS sequence"/>
</dbReference>
<dbReference type="EMBL" id="JAQLOI010000001">
    <property type="protein sequence ID" value="MDB1122689.1"/>
    <property type="molecule type" value="Genomic_DNA"/>
</dbReference>
<dbReference type="InterPro" id="IPR011991">
    <property type="entry name" value="ArsR-like_HTH"/>
</dbReference>
<dbReference type="InterPro" id="IPR019887">
    <property type="entry name" value="Tscrpt_reg_AsnC/Lrp_C"/>
</dbReference>
<dbReference type="InterPro" id="IPR000485">
    <property type="entry name" value="AsnC-type_HTH_dom"/>
</dbReference>
<dbReference type="SUPFAM" id="SSF46785">
    <property type="entry name" value="Winged helix' DNA-binding domain"/>
    <property type="match status" value="1"/>
</dbReference>
<dbReference type="PROSITE" id="PS00519">
    <property type="entry name" value="HTH_ASNC_1"/>
    <property type="match status" value="1"/>
</dbReference>
<evidence type="ECO:0000259" key="4">
    <source>
        <dbReference type="PROSITE" id="PS50956"/>
    </source>
</evidence>
<dbReference type="SUPFAM" id="SSF54909">
    <property type="entry name" value="Dimeric alpha+beta barrel"/>
    <property type="match status" value="1"/>
</dbReference>
<dbReference type="InterPro" id="IPR019888">
    <property type="entry name" value="Tscrpt_reg_AsnC-like"/>
</dbReference>
<evidence type="ECO:0000313" key="6">
    <source>
        <dbReference type="Proteomes" id="UP001210678"/>
    </source>
</evidence>
<dbReference type="Gene3D" id="1.10.10.10">
    <property type="entry name" value="Winged helix-like DNA-binding domain superfamily/Winged helix DNA-binding domain"/>
    <property type="match status" value="1"/>
</dbReference>
<name>A0ABT4YMB7_9VIBR</name>
<keyword evidence="3" id="KW-0804">Transcription</keyword>
<accession>A0ABT4YMB7</accession>
<dbReference type="RefSeq" id="WP_272132630.1">
    <property type="nucleotide sequence ID" value="NZ_JAQLOI010000001.1"/>
</dbReference>
<keyword evidence="2" id="KW-0238">DNA-binding</keyword>